<evidence type="ECO:0000259" key="2">
    <source>
        <dbReference type="Pfam" id="PF01796"/>
    </source>
</evidence>
<feature type="domain" description="ChsH2 rubredoxin-like zinc ribbon" evidence="3">
    <location>
        <begin position="27"/>
        <end position="53"/>
    </location>
</feature>
<dbReference type="PANTHER" id="PTHR34075:SF5">
    <property type="entry name" value="BLR3430 PROTEIN"/>
    <property type="match status" value="1"/>
</dbReference>
<accession>A0ABP8XLT8</accession>
<feature type="region of interest" description="Disordered" evidence="1">
    <location>
        <begin position="1"/>
        <end position="21"/>
    </location>
</feature>
<dbReference type="SUPFAM" id="SSF50249">
    <property type="entry name" value="Nucleic acid-binding proteins"/>
    <property type="match status" value="1"/>
</dbReference>
<evidence type="ECO:0000313" key="5">
    <source>
        <dbReference type="Proteomes" id="UP001500325"/>
    </source>
</evidence>
<feature type="domain" description="ChsH2 C-terminal OB-fold" evidence="2">
    <location>
        <begin position="61"/>
        <end position="121"/>
    </location>
</feature>
<evidence type="ECO:0000259" key="3">
    <source>
        <dbReference type="Pfam" id="PF12172"/>
    </source>
</evidence>
<dbReference type="Pfam" id="PF01796">
    <property type="entry name" value="OB_ChsH2_C"/>
    <property type="match status" value="1"/>
</dbReference>
<feature type="compositionally biased region" description="Polar residues" evidence="1">
    <location>
        <begin position="1"/>
        <end position="16"/>
    </location>
</feature>
<proteinExistence type="predicted"/>
<dbReference type="InterPro" id="IPR052513">
    <property type="entry name" value="Thioester_dehydratase-like"/>
</dbReference>
<dbReference type="InterPro" id="IPR002878">
    <property type="entry name" value="ChsH2_C"/>
</dbReference>
<dbReference type="PANTHER" id="PTHR34075">
    <property type="entry name" value="BLR3430 PROTEIN"/>
    <property type="match status" value="1"/>
</dbReference>
<protein>
    <submittedName>
        <fullName evidence="4">OB-fold domain-containing protein</fullName>
    </submittedName>
</protein>
<name>A0ABP8XLT8_9PSEU</name>
<keyword evidence="5" id="KW-1185">Reference proteome</keyword>
<dbReference type="RefSeq" id="WP_345384041.1">
    <property type="nucleotide sequence ID" value="NZ_BAABIC010000028.1"/>
</dbReference>
<comment type="caution">
    <text evidence="4">The sequence shown here is derived from an EMBL/GenBank/DDBJ whole genome shotgun (WGS) entry which is preliminary data.</text>
</comment>
<gene>
    <name evidence="4" type="ORF">GCM10023215_58830</name>
</gene>
<dbReference type="Pfam" id="PF12172">
    <property type="entry name" value="zf-ChsH2"/>
    <property type="match status" value="1"/>
</dbReference>
<dbReference type="InterPro" id="IPR022002">
    <property type="entry name" value="ChsH2_Znr"/>
</dbReference>
<sequence>MPLTNTPGAPAPTQTRPFREGLVSLEPPRLLGSRCGACATTTFPPRAFCPACRAVEGLEQTELDTRGRVHSFTVVRQAPPGVAVPYVLAWVDLPADQVRVMATVVGVEPEAVALDQPVELELTPFATAEDGAELLGFRFRATERGVAA</sequence>
<dbReference type="Proteomes" id="UP001500325">
    <property type="component" value="Unassembled WGS sequence"/>
</dbReference>
<dbReference type="InterPro" id="IPR012340">
    <property type="entry name" value="NA-bd_OB-fold"/>
</dbReference>
<reference evidence="5" key="1">
    <citation type="journal article" date="2019" name="Int. J. Syst. Evol. Microbiol.">
        <title>The Global Catalogue of Microorganisms (GCM) 10K type strain sequencing project: providing services to taxonomists for standard genome sequencing and annotation.</title>
        <authorList>
            <consortium name="The Broad Institute Genomics Platform"/>
            <consortium name="The Broad Institute Genome Sequencing Center for Infectious Disease"/>
            <person name="Wu L."/>
            <person name="Ma J."/>
        </authorList>
    </citation>
    <scope>NUCLEOTIDE SEQUENCE [LARGE SCALE GENOMIC DNA]</scope>
    <source>
        <strain evidence="5">JCM 18055</strain>
    </source>
</reference>
<dbReference type="Gene3D" id="6.10.30.10">
    <property type="match status" value="1"/>
</dbReference>
<organism evidence="4 5">
    <name type="scientific">Pseudonocardia yuanmonensis</name>
    <dbReference type="NCBI Taxonomy" id="1095914"/>
    <lineage>
        <taxon>Bacteria</taxon>
        <taxon>Bacillati</taxon>
        <taxon>Actinomycetota</taxon>
        <taxon>Actinomycetes</taxon>
        <taxon>Pseudonocardiales</taxon>
        <taxon>Pseudonocardiaceae</taxon>
        <taxon>Pseudonocardia</taxon>
    </lineage>
</organism>
<evidence type="ECO:0000256" key="1">
    <source>
        <dbReference type="SAM" id="MobiDB-lite"/>
    </source>
</evidence>
<evidence type="ECO:0000313" key="4">
    <source>
        <dbReference type="EMBL" id="GAA4709466.1"/>
    </source>
</evidence>
<dbReference type="EMBL" id="BAABIC010000028">
    <property type="protein sequence ID" value="GAA4709466.1"/>
    <property type="molecule type" value="Genomic_DNA"/>
</dbReference>